<comment type="caution">
    <text evidence="1">The sequence shown here is derived from an EMBL/GenBank/DDBJ whole genome shotgun (WGS) entry which is preliminary data.</text>
</comment>
<dbReference type="InterPro" id="IPR037883">
    <property type="entry name" value="Knr4/Smi1-like_sf"/>
</dbReference>
<evidence type="ECO:0008006" key="3">
    <source>
        <dbReference type="Google" id="ProtNLM"/>
    </source>
</evidence>
<keyword evidence="2" id="KW-1185">Reference proteome</keyword>
<evidence type="ECO:0000313" key="2">
    <source>
        <dbReference type="Proteomes" id="UP000179621"/>
    </source>
</evidence>
<reference evidence="1 2" key="1">
    <citation type="submission" date="2016-10" db="EMBL/GenBank/DDBJ databases">
        <title>Evaluation of Human, Animal and Environmental Mycobacterium chelonae Isolates by Core Genome Phylogenomic Analysis, Targeted Gene Comparison, and Anti-microbial Susceptibility Patterns: A Tale of Mistaken Identities.</title>
        <authorList>
            <person name="Fogelson S.B."/>
            <person name="Camus A.C."/>
            <person name="Lorenz W."/>
            <person name="Vasireddy R."/>
            <person name="Vasireddy S."/>
            <person name="Smith T."/>
            <person name="Brown-Elliott B.A."/>
            <person name="Wallace R.J.Jr."/>
            <person name="Hasan N.A."/>
            <person name="Reischl U."/>
            <person name="Sanchez S."/>
        </authorList>
    </citation>
    <scope>NUCLEOTIDE SEQUENCE [LARGE SCALE GENOMIC DNA]</scope>
    <source>
        <strain evidence="1 2">8528</strain>
    </source>
</reference>
<dbReference type="SUPFAM" id="SSF160631">
    <property type="entry name" value="SMI1/KNR4-like"/>
    <property type="match status" value="1"/>
</dbReference>
<dbReference type="Proteomes" id="UP000179621">
    <property type="component" value="Unassembled WGS sequence"/>
</dbReference>
<evidence type="ECO:0000313" key="1">
    <source>
        <dbReference type="EMBL" id="OHU10048.1"/>
    </source>
</evidence>
<gene>
    <name evidence="1" type="ORF">BKG73_13140</name>
</gene>
<protein>
    <recommendedName>
        <fullName evidence="3">SMI1/KNR4 family protein</fullName>
    </recommendedName>
</protein>
<proteinExistence type="predicted"/>
<name>A0ABX3C0R2_9MYCO</name>
<sequence length="263" mass="29778">MATETARYPRPHPDATLWGIFDSGETCWWFPVRDRRRWFVVIVGNGQQQLNVNPIEFLLRWNNGELDLPVLSFPPARRAWSMTPAGQEVAAPTIAEIGVRDPLAQLESLIGPRQPRIHDWQTIERDLGFGLPTDYKQLHDAYGLVRPNGIFVSSPDELWHVHDMHASVLVDSFEWKQQTDPGGMLLCATTEGRDMVIWDTGAEDPDEWQLVVDDYGARRPFPGTLTELLVAELTDTGPSLTSFELGDPGDWAWPIWGPDAPWK</sequence>
<dbReference type="EMBL" id="MLIH01000012">
    <property type="protein sequence ID" value="OHU10048.1"/>
    <property type="molecule type" value="Genomic_DNA"/>
</dbReference>
<organism evidence="1 2">
    <name type="scientific">Mycobacteroides saopaulense</name>
    <dbReference type="NCBI Taxonomy" id="1578165"/>
    <lineage>
        <taxon>Bacteria</taxon>
        <taxon>Bacillati</taxon>
        <taxon>Actinomycetota</taxon>
        <taxon>Actinomycetes</taxon>
        <taxon>Mycobacteriales</taxon>
        <taxon>Mycobacteriaceae</taxon>
        <taxon>Mycobacteroides</taxon>
    </lineage>
</organism>
<accession>A0ABX3C0R2</accession>